<evidence type="ECO:0000313" key="7">
    <source>
        <dbReference type="EMBL" id="APT74143.1"/>
    </source>
</evidence>
<proteinExistence type="inferred from homology"/>
<comment type="similarity">
    <text evidence="1">Belongs to the Fur family.</text>
</comment>
<gene>
    <name evidence="7" type="ORF">BW47_06370</name>
</gene>
<dbReference type="Pfam" id="PF01475">
    <property type="entry name" value="FUR"/>
    <property type="match status" value="1"/>
</dbReference>
<dbReference type="InterPro" id="IPR036388">
    <property type="entry name" value="WH-like_DNA-bd_sf"/>
</dbReference>
<dbReference type="PANTHER" id="PTHR33202:SF7">
    <property type="entry name" value="FERRIC UPTAKE REGULATION PROTEIN"/>
    <property type="match status" value="1"/>
</dbReference>
<organism evidence="7 8">
    <name type="scientific">Thermosipho melanesiensis</name>
    <dbReference type="NCBI Taxonomy" id="46541"/>
    <lineage>
        <taxon>Bacteria</taxon>
        <taxon>Thermotogati</taxon>
        <taxon>Thermotogota</taxon>
        <taxon>Thermotogae</taxon>
        <taxon>Thermotogales</taxon>
        <taxon>Fervidobacteriaceae</taxon>
        <taxon>Thermosipho</taxon>
    </lineage>
</organism>
<evidence type="ECO:0000256" key="5">
    <source>
        <dbReference type="ARBA" id="ARBA00023125"/>
    </source>
</evidence>
<keyword evidence="4" id="KW-0805">Transcription regulation</keyword>
<dbReference type="Proteomes" id="UP000185490">
    <property type="component" value="Chromosome"/>
</dbReference>
<dbReference type="InterPro" id="IPR002481">
    <property type="entry name" value="FUR"/>
</dbReference>
<keyword evidence="3" id="KW-0862">Zinc</keyword>
<evidence type="ECO:0000256" key="3">
    <source>
        <dbReference type="ARBA" id="ARBA00022833"/>
    </source>
</evidence>
<keyword evidence="5" id="KW-0238">DNA-binding</keyword>
<keyword evidence="2" id="KW-0678">Repressor</keyword>
<keyword evidence="8" id="KW-1185">Reference proteome</keyword>
<evidence type="ECO:0000256" key="1">
    <source>
        <dbReference type="ARBA" id="ARBA00007957"/>
    </source>
</evidence>
<dbReference type="Gene3D" id="1.10.10.10">
    <property type="entry name" value="Winged helix-like DNA-binding domain superfamily/Winged helix DNA-binding domain"/>
    <property type="match status" value="1"/>
</dbReference>
<evidence type="ECO:0000313" key="8">
    <source>
        <dbReference type="Proteomes" id="UP000185490"/>
    </source>
</evidence>
<dbReference type="InterPro" id="IPR036390">
    <property type="entry name" value="WH_DNA-bd_sf"/>
</dbReference>
<evidence type="ECO:0000256" key="6">
    <source>
        <dbReference type="ARBA" id="ARBA00023163"/>
    </source>
</evidence>
<dbReference type="CDD" id="cd07153">
    <property type="entry name" value="Fur_like"/>
    <property type="match status" value="1"/>
</dbReference>
<dbReference type="RefSeq" id="WP_012057408.1">
    <property type="nucleotide sequence ID" value="NZ_CP007389.1"/>
</dbReference>
<dbReference type="Gene3D" id="3.30.1490.190">
    <property type="match status" value="1"/>
</dbReference>
<dbReference type="InterPro" id="IPR043135">
    <property type="entry name" value="Fur_C"/>
</dbReference>
<name>A0ABN4UVI2_9BACT</name>
<protein>
    <submittedName>
        <fullName evidence="7">Fur family transcriptional regulator</fullName>
    </submittedName>
</protein>
<evidence type="ECO:0000256" key="4">
    <source>
        <dbReference type="ARBA" id="ARBA00023015"/>
    </source>
</evidence>
<reference evidence="7 8" key="1">
    <citation type="submission" date="2014-02" db="EMBL/GenBank/DDBJ databases">
        <title>Diversity of Thermotogales isolates from hydrothermal vents.</title>
        <authorList>
            <person name="Haverkamp T.H.A."/>
            <person name="Lossouarn J."/>
            <person name="Geslin C."/>
            <person name="Nesbo C.L."/>
        </authorList>
    </citation>
    <scope>NUCLEOTIDE SEQUENCE [LARGE SCALE GENOMIC DNA]</scope>
    <source>
        <strain evidence="7 8">431</strain>
    </source>
</reference>
<sequence>MENYAKILKTHGIRPTIHRVQILKFIVESKSHPSADEIYEKLKDKIHAISRSTVYNTVSLLKEKGVIEEVVTPSSIRYDYSLVPHNHFYCIKCKKVYDIYGALGALPKITEVDGHLVKNIQYCLYGICKNCLNGGE</sequence>
<accession>A0ABN4UVI2</accession>
<dbReference type="PANTHER" id="PTHR33202">
    <property type="entry name" value="ZINC UPTAKE REGULATION PROTEIN"/>
    <property type="match status" value="1"/>
</dbReference>
<dbReference type="SUPFAM" id="SSF46785">
    <property type="entry name" value="Winged helix' DNA-binding domain"/>
    <property type="match status" value="1"/>
</dbReference>
<dbReference type="EMBL" id="CP007389">
    <property type="protein sequence ID" value="APT74143.1"/>
    <property type="molecule type" value="Genomic_DNA"/>
</dbReference>
<evidence type="ECO:0000256" key="2">
    <source>
        <dbReference type="ARBA" id="ARBA00022491"/>
    </source>
</evidence>
<keyword evidence="6" id="KW-0804">Transcription</keyword>